<accession>A0A3E0I0S2</accession>
<name>A0A3E0I0S2_9FLAO</name>
<sequence>MMDTPLLIDILKTVVTASLFYIGIYYAMKRFYNGESMKLGKEFTYKHRENINNFIDKLRQFEEEAYLINKNSKLLSGKEKDDEIALLLNKLMTEHYKLHVNGDLDQAEIDEFEKIIITQRDNIKEIANGSKNINDSDMCKLDIIKISNNTQSKVGDIILENFK</sequence>
<reference evidence="2 3" key="1">
    <citation type="submission" date="2018-08" db="EMBL/GenBank/DDBJ databases">
        <title>Genomic Encyclopedia of Type Strains, Phase IV (KMG-IV): sequencing the most valuable type-strain genomes for metagenomic binning, comparative biology and taxonomic classification.</title>
        <authorList>
            <person name="Goeker M."/>
        </authorList>
    </citation>
    <scope>NUCLEOTIDE SEQUENCE [LARGE SCALE GENOMIC DNA]</scope>
    <source>
        <strain evidence="2 3">DSM 18841</strain>
    </source>
</reference>
<keyword evidence="3" id="KW-1185">Reference proteome</keyword>
<keyword evidence="1" id="KW-1133">Transmembrane helix</keyword>
<evidence type="ECO:0000313" key="2">
    <source>
        <dbReference type="EMBL" id="REH52319.1"/>
    </source>
</evidence>
<dbReference type="AlphaFoldDB" id="A0A3E0I0S2"/>
<comment type="caution">
    <text evidence="2">The sequence shown here is derived from an EMBL/GenBank/DDBJ whole genome shotgun (WGS) entry which is preliminary data.</text>
</comment>
<proteinExistence type="predicted"/>
<dbReference type="EMBL" id="QUNS01000003">
    <property type="protein sequence ID" value="REH52319.1"/>
    <property type="molecule type" value="Genomic_DNA"/>
</dbReference>
<evidence type="ECO:0000256" key="1">
    <source>
        <dbReference type="SAM" id="Phobius"/>
    </source>
</evidence>
<keyword evidence="1" id="KW-0472">Membrane</keyword>
<evidence type="ECO:0000313" key="3">
    <source>
        <dbReference type="Proteomes" id="UP000256884"/>
    </source>
</evidence>
<gene>
    <name evidence="2" type="ORF">C7448_10351</name>
</gene>
<feature type="transmembrane region" description="Helical" evidence="1">
    <location>
        <begin position="6"/>
        <end position="28"/>
    </location>
</feature>
<keyword evidence="1" id="KW-0812">Transmembrane</keyword>
<dbReference type="Proteomes" id="UP000256884">
    <property type="component" value="Unassembled WGS sequence"/>
</dbReference>
<organism evidence="2 3">
    <name type="scientific">Tenacibaculum gallaicum</name>
    <dbReference type="NCBI Taxonomy" id="561505"/>
    <lineage>
        <taxon>Bacteria</taxon>
        <taxon>Pseudomonadati</taxon>
        <taxon>Bacteroidota</taxon>
        <taxon>Flavobacteriia</taxon>
        <taxon>Flavobacteriales</taxon>
        <taxon>Flavobacteriaceae</taxon>
        <taxon>Tenacibaculum</taxon>
    </lineage>
</organism>
<protein>
    <submittedName>
        <fullName evidence="2">Uncharacterized protein</fullName>
    </submittedName>
</protein>